<dbReference type="InterPro" id="IPR025164">
    <property type="entry name" value="Toastrack_DUF4097"/>
</dbReference>
<feature type="domain" description="DUF4097" evidence="1">
    <location>
        <begin position="127"/>
        <end position="259"/>
    </location>
</feature>
<name>A0A4R6KK87_9ACTN</name>
<accession>A0A4R6KK87</accession>
<dbReference type="Pfam" id="PF13349">
    <property type="entry name" value="DUF4097"/>
    <property type="match status" value="1"/>
</dbReference>
<proteinExistence type="predicted"/>
<reference evidence="2 3" key="1">
    <citation type="submission" date="2019-03" db="EMBL/GenBank/DDBJ databases">
        <title>Genomic Encyclopedia of Type Strains, Phase III (KMG-III): the genomes of soil and plant-associated and newly described type strains.</title>
        <authorList>
            <person name="Whitman W."/>
        </authorList>
    </citation>
    <scope>NUCLEOTIDE SEQUENCE [LARGE SCALE GENOMIC DNA]</scope>
    <source>
        <strain evidence="2 3">VKM Ac-2527</strain>
    </source>
</reference>
<dbReference type="OrthoDB" id="3817420at2"/>
<dbReference type="EMBL" id="SNWQ01000003">
    <property type="protein sequence ID" value="TDO51381.1"/>
    <property type="molecule type" value="Genomic_DNA"/>
</dbReference>
<dbReference type="AlphaFoldDB" id="A0A4R6KK87"/>
<keyword evidence="3" id="KW-1185">Reference proteome</keyword>
<dbReference type="Gene3D" id="2.160.20.120">
    <property type="match status" value="1"/>
</dbReference>
<gene>
    <name evidence="2" type="ORF">EV643_103118</name>
</gene>
<evidence type="ECO:0000313" key="3">
    <source>
        <dbReference type="Proteomes" id="UP000295388"/>
    </source>
</evidence>
<sequence>MSEVQRRPASSISPERRYGIAISVALILGGGYWALTSLTEEAKATQGTYPVQGTSFTIESSSADLEVRSGDVREVTVDRKFERNVFGSDPKETYQDGRLQVQDTSCGFLSFGCDTSYVVTVPRNVKVTVESTSGDLKASDLPAGASLKTTSGNIDASNVGGQLSLDSTSGDVEARDLTASEVSANATSGGIELTFQDAPTTVSAEASSGDVTVLLPGGTQAYKVDADTSSGDESINVKMDPAATNTIKANTSSGDVTIEYSS</sequence>
<comment type="caution">
    <text evidence="2">The sequence shown here is derived from an EMBL/GenBank/DDBJ whole genome shotgun (WGS) entry which is preliminary data.</text>
</comment>
<dbReference type="Proteomes" id="UP000295388">
    <property type="component" value="Unassembled WGS sequence"/>
</dbReference>
<dbReference type="RefSeq" id="WP_133799338.1">
    <property type="nucleotide sequence ID" value="NZ_SNWQ01000003.1"/>
</dbReference>
<evidence type="ECO:0000259" key="1">
    <source>
        <dbReference type="Pfam" id="PF13349"/>
    </source>
</evidence>
<evidence type="ECO:0000313" key="2">
    <source>
        <dbReference type="EMBL" id="TDO51381.1"/>
    </source>
</evidence>
<protein>
    <submittedName>
        <fullName evidence="2">Putative adhesin</fullName>
    </submittedName>
</protein>
<organism evidence="2 3">
    <name type="scientific">Kribbella caucasensis</name>
    <dbReference type="NCBI Taxonomy" id="2512215"/>
    <lineage>
        <taxon>Bacteria</taxon>
        <taxon>Bacillati</taxon>
        <taxon>Actinomycetota</taxon>
        <taxon>Actinomycetes</taxon>
        <taxon>Propionibacteriales</taxon>
        <taxon>Kribbellaceae</taxon>
        <taxon>Kribbella</taxon>
    </lineage>
</organism>